<name>A0A0B2QYE6_GLYSO</name>
<dbReference type="GO" id="GO:0005634">
    <property type="term" value="C:nucleus"/>
    <property type="evidence" value="ECO:0007669"/>
    <property type="project" value="TreeGrafter"/>
</dbReference>
<dbReference type="PANTHER" id="PTHR34396">
    <property type="entry name" value="OS03G0264950 PROTEIN-RELATED"/>
    <property type="match status" value="1"/>
</dbReference>
<gene>
    <name evidence="2" type="ORF">glysoja_037145</name>
</gene>
<dbReference type="PANTHER" id="PTHR34396:SF27">
    <property type="entry name" value="OS08G0208700 PROTEIN"/>
    <property type="match status" value="1"/>
</dbReference>
<dbReference type="GO" id="GO:0006357">
    <property type="term" value="P:regulation of transcription by RNA polymerase II"/>
    <property type="evidence" value="ECO:0007669"/>
    <property type="project" value="TreeGrafter"/>
</dbReference>
<dbReference type="EMBL" id="KN654989">
    <property type="protein sequence ID" value="KHN24803.1"/>
    <property type="molecule type" value="Genomic_DNA"/>
</dbReference>
<evidence type="ECO:0000313" key="2">
    <source>
        <dbReference type="EMBL" id="KHN24803.1"/>
    </source>
</evidence>
<dbReference type="AlphaFoldDB" id="A0A0B2QYE6"/>
<dbReference type="SMART" id="SM00614">
    <property type="entry name" value="ZnF_BED"/>
    <property type="match status" value="1"/>
</dbReference>
<dbReference type="GO" id="GO:1990837">
    <property type="term" value="F:sequence-specific double-stranded DNA binding"/>
    <property type="evidence" value="ECO:0007669"/>
    <property type="project" value="TreeGrafter"/>
</dbReference>
<dbReference type="InterPro" id="IPR053031">
    <property type="entry name" value="Cuticle_assoc_protein"/>
</dbReference>
<proteinExistence type="predicted"/>
<evidence type="ECO:0000256" key="1">
    <source>
        <dbReference type="SAM" id="MobiDB-lite"/>
    </source>
</evidence>
<accession>A0A0B2QYE6</accession>
<feature type="region of interest" description="Disordered" evidence="1">
    <location>
        <begin position="293"/>
        <end position="323"/>
    </location>
</feature>
<protein>
    <submittedName>
        <fullName evidence="2">Uncharacterized protein</fullName>
    </submittedName>
</protein>
<sequence length="323" mass="36271">MEEVGNFREGFLCYGLSCYCCSTTDLPSSMLTTELGFLISFSVKGFSIGADLKGGLAFFVILKSFSALAFENITFENFAPEHYSFGALSCPLQVYRLHNRTEQKIITGNNWLCILKMEDHDEIDILASSIVGERLPPRFIGRKNQSTAWDHFDKLPDPNPLSQAKSHCGALIKYSSGTTSMCTHLDKCKKNSDVMSKRQKSDSSSTTITPSSSFMIDQEACRIALVKLFVALELSFHMVEHDTFRELFSIVAPFLVVISRTTLARDGGELTCKLRDKVESSLRSLFEEYSNGGDEFEVSSQEARAQPSERVENDPYDYSQYFQ</sequence>
<dbReference type="Proteomes" id="UP000053555">
    <property type="component" value="Unassembled WGS sequence"/>
</dbReference>
<organism evidence="2">
    <name type="scientific">Glycine soja</name>
    <name type="common">Wild soybean</name>
    <dbReference type="NCBI Taxonomy" id="3848"/>
    <lineage>
        <taxon>Eukaryota</taxon>
        <taxon>Viridiplantae</taxon>
        <taxon>Streptophyta</taxon>
        <taxon>Embryophyta</taxon>
        <taxon>Tracheophyta</taxon>
        <taxon>Spermatophyta</taxon>
        <taxon>Magnoliopsida</taxon>
        <taxon>eudicotyledons</taxon>
        <taxon>Gunneridae</taxon>
        <taxon>Pentapetalae</taxon>
        <taxon>rosids</taxon>
        <taxon>fabids</taxon>
        <taxon>Fabales</taxon>
        <taxon>Fabaceae</taxon>
        <taxon>Papilionoideae</taxon>
        <taxon>50 kb inversion clade</taxon>
        <taxon>NPAAA clade</taxon>
        <taxon>indigoferoid/millettioid clade</taxon>
        <taxon>Phaseoleae</taxon>
        <taxon>Glycine</taxon>
        <taxon>Glycine subgen. Soja</taxon>
    </lineage>
</organism>
<reference evidence="2" key="1">
    <citation type="submission" date="2014-07" db="EMBL/GenBank/DDBJ databases">
        <title>Identification of a novel salt tolerance gene in wild soybean by whole-genome sequencing.</title>
        <authorList>
            <person name="Lam H.-M."/>
            <person name="Qi X."/>
            <person name="Li M.-W."/>
            <person name="Liu X."/>
            <person name="Xie M."/>
            <person name="Ni M."/>
            <person name="Xu X."/>
        </authorList>
    </citation>
    <scope>NUCLEOTIDE SEQUENCE [LARGE SCALE GENOMIC DNA]</scope>
    <source>
        <tissue evidence="2">Root</tissue>
    </source>
</reference>